<dbReference type="InterPro" id="IPR025664">
    <property type="entry name" value="Spore_III_AC/AD"/>
</dbReference>
<dbReference type="EMBL" id="ABXP02000070">
    <property type="protein sequence ID" value="KKC29765.1"/>
    <property type="molecule type" value="Genomic_DNA"/>
</dbReference>
<name>A0A0F5PMD8_9THEO</name>
<dbReference type="AlphaFoldDB" id="A0A0F5PMD8"/>
<gene>
    <name evidence="1" type="ORF">CDSM653_01206</name>
</gene>
<reference evidence="2" key="3">
    <citation type="submission" date="2015-02" db="EMBL/GenBank/DDBJ databases">
        <title>Genome analysis of three genomes within the thermophilic hydrogenogenic bacterial species Caldanaerobacter subterraneus.</title>
        <authorList>
            <person name="Sant'Anna F.H."/>
            <person name="Lebedinsky A."/>
            <person name="Sokolova T."/>
            <person name="Robb F.T."/>
            <person name="Gonzalez J.M."/>
        </authorList>
    </citation>
    <scope>NUCLEOTIDE SEQUENCE [LARGE SCALE GENOMIC DNA]</scope>
    <source>
        <strain evidence="2">DSM 12653</strain>
    </source>
</reference>
<protein>
    <submittedName>
        <fullName evidence="1">Uncharacterized protein</fullName>
    </submittedName>
</protein>
<proteinExistence type="predicted"/>
<sequence>MEIFQIVVLGIVVLIILTVLRETNPEIAVILSLCNRYYNFCINFTKVEQCSRGFK</sequence>
<reference evidence="1 2" key="1">
    <citation type="submission" date="2008-07" db="EMBL/GenBank/DDBJ databases">
        <authorList>
            <person name="Gonzalez J."/>
            <person name="Sokolova T."/>
            <person name="Ferriera S."/>
            <person name="Johnson J."/>
            <person name="Kravitz S."/>
            <person name="Beeson K."/>
            <person name="Sutton G."/>
            <person name="Rogers Y.-H."/>
            <person name="Friedman R."/>
            <person name="Frazier M."/>
            <person name="Venter J.C."/>
        </authorList>
    </citation>
    <scope>NUCLEOTIDE SEQUENCE [LARGE SCALE GENOMIC DNA]</scope>
    <source>
        <strain evidence="1 2">DSM 12653</strain>
    </source>
</reference>
<organism evidence="1 2">
    <name type="scientific">Caldanaerobacter subterraneus subsp. pacificus DSM 12653</name>
    <dbReference type="NCBI Taxonomy" id="391606"/>
    <lineage>
        <taxon>Bacteria</taxon>
        <taxon>Bacillati</taxon>
        <taxon>Bacillota</taxon>
        <taxon>Clostridia</taxon>
        <taxon>Thermoanaerobacterales</taxon>
        <taxon>Thermoanaerobacteraceae</taxon>
        <taxon>Caldanaerobacter</taxon>
    </lineage>
</organism>
<reference evidence="1 2" key="2">
    <citation type="journal article" date="2015" name="BMC Genomics">
        <title>Analysis of three genomes within the thermophilic bacterial species Caldanaerobacter subterraneus with a focus on carbon monoxide dehydrogenase evolution and hydrolase diversity.</title>
        <authorList>
            <person name="Sant'Anna F.H."/>
            <person name="Lebedinsky A.V."/>
            <person name="Sokolova T.G."/>
            <person name="Robb F.T."/>
            <person name="Gonzalez J.M."/>
        </authorList>
    </citation>
    <scope>NUCLEOTIDE SEQUENCE [LARGE SCALE GENOMIC DNA]</scope>
    <source>
        <strain evidence="1 2">DSM 12653</strain>
    </source>
</reference>
<dbReference type="Pfam" id="PF06686">
    <property type="entry name" value="SpoIIIAC"/>
    <property type="match status" value="1"/>
</dbReference>
<comment type="caution">
    <text evidence="1">The sequence shown here is derived from an EMBL/GenBank/DDBJ whole genome shotgun (WGS) entry which is preliminary data.</text>
</comment>
<accession>A0A0F5PMD8</accession>
<dbReference type="Proteomes" id="UP000010146">
    <property type="component" value="Unassembled WGS sequence"/>
</dbReference>
<evidence type="ECO:0000313" key="2">
    <source>
        <dbReference type="Proteomes" id="UP000010146"/>
    </source>
</evidence>
<evidence type="ECO:0000313" key="1">
    <source>
        <dbReference type="EMBL" id="KKC29765.1"/>
    </source>
</evidence>